<organism evidence="2 4">
    <name type="scientific">Thalassovita autumnalis</name>
    <dbReference type="NCBI Taxonomy" id="2072972"/>
    <lineage>
        <taxon>Bacteria</taxon>
        <taxon>Pseudomonadati</taxon>
        <taxon>Pseudomonadota</taxon>
        <taxon>Alphaproteobacteria</taxon>
        <taxon>Rhodobacterales</taxon>
        <taxon>Roseobacteraceae</taxon>
        <taxon>Thalassovita</taxon>
    </lineage>
</organism>
<dbReference type="Proteomes" id="UP000051887">
    <property type="component" value="Unassembled WGS sequence"/>
</dbReference>
<dbReference type="RefSeq" id="WP_058244696.1">
    <property type="nucleotide sequence ID" value="NZ_CYSB01000004.1"/>
</dbReference>
<reference evidence="1 3" key="2">
    <citation type="submission" date="2015-09" db="EMBL/GenBank/DDBJ databases">
        <authorList>
            <person name="Rodrigo-Torres L."/>
            <person name="Arahal D.R."/>
        </authorList>
    </citation>
    <scope>NUCLEOTIDE SEQUENCE [LARGE SCALE GENOMIC DNA]</scope>
    <source>
        <strain evidence="1 3">CECT 5118</strain>
    </source>
</reference>
<evidence type="ECO:0000313" key="2">
    <source>
        <dbReference type="EMBL" id="CUH73542.1"/>
    </source>
</evidence>
<gene>
    <name evidence="1" type="ORF">TL5118_00190</name>
    <name evidence="2" type="ORF">TL5120_03352</name>
</gene>
<dbReference type="Gene3D" id="2.40.160.20">
    <property type="match status" value="1"/>
</dbReference>
<name>A0A0N7LU87_9RHOB</name>
<dbReference type="EMBL" id="CYSC01000041">
    <property type="protein sequence ID" value="CUH73542.1"/>
    <property type="molecule type" value="Genomic_DNA"/>
</dbReference>
<dbReference type="EMBL" id="CYSB01000004">
    <property type="protein sequence ID" value="CUH62810.1"/>
    <property type="molecule type" value="Genomic_DNA"/>
</dbReference>
<sequence length="170" mass="18865">MNGTFAILFAIVGLTDMNMNYCDTGCLARTPEQERFTIAAGRTQFQGDFIGEEVYVRYDMDHKMGPFQNAIGLSVTDTGDAWLGFGQLWTKDFARGRAYVQLHAMPGIYVQGDGPDLGFPIEFRSGVELGYNLRNGVRIGLSYDHRSNADIKALNPGMETVQLRVSIPLD</sequence>
<dbReference type="Pfam" id="PF09411">
    <property type="entry name" value="PagL"/>
    <property type="match status" value="1"/>
</dbReference>
<evidence type="ECO:0000313" key="3">
    <source>
        <dbReference type="Proteomes" id="UP000051086"/>
    </source>
</evidence>
<dbReference type="Proteomes" id="UP000051086">
    <property type="component" value="Unassembled WGS sequence"/>
</dbReference>
<dbReference type="InterPro" id="IPR018550">
    <property type="entry name" value="Lipid-A_deacylase-rel"/>
</dbReference>
<proteinExistence type="predicted"/>
<dbReference type="OrthoDB" id="6199047at2"/>
<accession>A0A0N7LU87</accession>
<reference evidence="2 4" key="1">
    <citation type="submission" date="2015-09" db="EMBL/GenBank/DDBJ databases">
        <authorList>
            <consortium name="Swine Surveillance"/>
        </authorList>
    </citation>
    <scope>NUCLEOTIDE SEQUENCE [LARGE SCALE GENOMIC DNA]</scope>
    <source>
        <strain evidence="2 4">5120</strain>
    </source>
</reference>
<keyword evidence="3" id="KW-1185">Reference proteome</keyword>
<evidence type="ECO:0000313" key="1">
    <source>
        <dbReference type="EMBL" id="CUH62810.1"/>
    </source>
</evidence>
<protein>
    <submittedName>
        <fullName evidence="2">Lipid A 3-O-deacylase (PagL)</fullName>
    </submittedName>
</protein>
<evidence type="ECO:0000313" key="4">
    <source>
        <dbReference type="Proteomes" id="UP000051887"/>
    </source>
</evidence>
<dbReference type="AlphaFoldDB" id="A0A0N7LU87"/>